<dbReference type="GeneID" id="86825261"/>
<accession>A0A8I0NVT1</accession>
<evidence type="ECO:0000313" key="1">
    <source>
        <dbReference type="EMBL" id="MBE1594493.1"/>
    </source>
</evidence>
<dbReference type="AlphaFoldDB" id="A0A8I0NVT1"/>
<reference evidence="1 2" key="1">
    <citation type="submission" date="2020-10" db="EMBL/GenBank/DDBJ databases">
        <title>Sequencing the genomes of 1000 actinobacteria strains.</title>
        <authorList>
            <person name="Klenk H.-P."/>
        </authorList>
    </citation>
    <scope>NUCLEOTIDE SEQUENCE [LARGE SCALE GENOMIC DNA]</scope>
    <source>
        <strain evidence="1 2">DSM 41803</strain>
    </source>
</reference>
<dbReference type="Proteomes" id="UP000629287">
    <property type="component" value="Unassembled WGS sequence"/>
</dbReference>
<sequence>MGYAQAPAAGSLVLAVRDWMAKKGHVTCDRRVRSTPARVRSENFGTAYVRDQSTTSCP</sequence>
<name>A0A8I0NVT1_9ACTN</name>
<comment type="caution">
    <text evidence="1">The sequence shown here is derived from an EMBL/GenBank/DDBJ whole genome shotgun (WGS) entry which is preliminary data.</text>
</comment>
<dbReference type="RefSeq" id="WP_159026135.1">
    <property type="nucleotide sequence ID" value="NZ_JADBGF010000001.1"/>
</dbReference>
<proteinExistence type="predicted"/>
<protein>
    <submittedName>
        <fullName evidence="1">Uncharacterized protein</fullName>
    </submittedName>
</protein>
<dbReference type="OrthoDB" id="4194062at2"/>
<organism evidence="1 2">
    <name type="scientific">Streptomyces stelliscabiei</name>
    <dbReference type="NCBI Taxonomy" id="146820"/>
    <lineage>
        <taxon>Bacteria</taxon>
        <taxon>Bacillati</taxon>
        <taxon>Actinomycetota</taxon>
        <taxon>Actinomycetes</taxon>
        <taxon>Kitasatosporales</taxon>
        <taxon>Streptomycetaceae</taxon>
        <taxon>Streptomyces</taxon>
    </lineage>
</organism>
<evidence type="ECO:0000313" key="2">
    <source>
        <dbReference type="Proteomes" id="UP000629287"/>
    </source>
</evidence>
<dbReference type="EMBL" id="JADBGF010000001">
    <property type="protein sequence ID" value="MBE1594493.1"/>
    <property type="molecule type" value="Genomic_DNA"/>
</dbReference>
<keyword evidence="2" id="KW-1185">Reference proteome</keyword>
<gene>
    <name evidence="1" type="ORF">H4687_000622</name>
</gene>